<evidence type="ECO:0000313" key="1">
    <source>
        <dbReference type="EMBL" id="MBB4666009.1"/>
    </source>
</evidence>
<dbReference type="Proteomes" id="UP000573729">
    <property type="component" value="Unassembled WGS sequence"/>
</dbReference>
<name>A0A7W7FK49_9MICO</name>
<protein>
    <submittedName>
        <fullName evidence="1">Uncharacterized protein</fullName>
    </submittedName>
</protein>
<evidence type="ECO:0000313" key="2">
    <source>
        <dbReference type="Proteomes" id="UP000573729"/>
    </source>
</evidence>
<proteinExistence type="predicted"/>
<comment type="caution">
    <text evidence="1">The sequence shown here is derived from an EMBL/GenBank/DDBJ whole genome shotgun (WGS) entry which is preliminary data.</text>
</comment>
<accession>A0A7W7FK49</accession>
<reference evidence="1 2" key="1">
    <citation type="submission" date="2020-08" db="EMBL/GenBank/DDBJ databases">
        <title>Sequencing the genomes of 1000 actinobacteria strains.</title>
        <authorList>
            <person name="Klenk H.-P."/>
        </authorList>
    </citation>
    <scope>NUCLEOTIDE SEQUENCE [LARGE SCALE GENOMIC DNA]</scope>
    <source>
        <strain evidence="1 2">DSM 24947</strain>
    </source>
</reference>
<organism evidence="1 2">
    <name type="scientific">Microbacterium marinum</name>
    <dbReference type="NCBI Taxonomy" id="421115"/>
    <lineage>
        <taxon>Bacteria</taxon>
        <taxon>Bacillati</taxon>
        <taxon>Actinomycetota</taxon>
        <taxon>Actinomycetes</taxon>
        <taxon>Micrococcales</taxon>
        <taxon>Microbacteriaceae</taxon>
        <taxon>Microbacterium</taxon>
    </lineage>
</organism>
<dbReference type="EMBL" id="JACHMD010000001">
    <property type="protein sequence ID" value="MBB4666009.1"/>
    <property type="molecule type" value="Genomic_DNA"/>
</dbReference>
<keyword evidence="2" id="KW-1185">Reference proteome</keyword>
<sequence>MSLRAELLGSGPDRPSFAVLMPTEWEAVDPELNAMEERTASALATLPVEARGVVRHHLDALRESSRAQAAKGDVIAVLAPVGTKDGVAAPVALAASWMSARGGTAADLGGEAIARWGAAPLDPGGTILRWALDATTKIEDGEIEVAGHGYLLRVPGDPNTALVFRSSILREAQGARVSDEGVAAMARVCDAIVASVRWKQR</sequence>
<dbReference type="AlphaFoldDB" id="A0A7W7FK49"/>
<dbReference type="RefSeq" id="WP_184215180.1">
    <property type="nucleotide sequence ID" value="NZ_JACHMD010000001.1"/>
</dbReference>
<gene>
    <name evidence="1" type="ORF">BKA24_000718</name>
</gene>